<organism evidence="1 2">
    <name type="scientific">Flavobacterium bernardetii</name>
    <dbReference type="NCBI Taxonomy" id="2813823"/>
    <lineage>
        <taxon>Bacteria</taxon>
        <taxon>Pseudomonadati</taxon>
        <taxon>Bacteroidota</taxon>
        <taxon>Flavobacteriia</taxon>
        <taxon>Flavobacteriales</taxon>
        <taxon>Flavobacteriaceae</taxon>
        <taxon>Flavobacterium</taxon>
    </lineage>
</organism>
<dbReference type="EMBL" id="JACRUN010000002">
    <property type="protein sequence ID" value="MBC5834343.1"/>
    <property type="molecule type" value="Genomic_DNA"/>
</dbReference>
<keyword evidence="2" id="KW-1185">Reference proteome</keyword>
<gene>
    <name evidence="1" type="ORF">H8R27_05530</name>
</gene>
<reference evidence="1 2" key="1">
    <citation type="submission" date="2020-08" db="EMBL/GenBank/DDBJ databases">
        <title>Description of novel Flavobacterium F-408 isolate.</title>
        <authorList>
            <person name="Saticioglu I.B."/>
            <person name="Duman M."/>
            <person name="Altun S."/>
        </authorList>
    </citation>
    <scope>NUCLEOTIDE SEQUENCE [LARGE SCALE GENOMIC DNA]</scope>
    <source>
        <strain evidence="1 2">F-408</strain>
    </source>
</reference>
<protein>
    <recommendedName>
        <fullName evidence="3">Homeodomain phBC6A51-type domain-containing protein</fullName>
    </recommendedName>
</protein>
<sequence>MRLSTKQKKVKILEIFASSFGLSVDSACKIVDISRNTFYNWLKEDQKFKETYEALGESILDLAEASLIKQIQEKNTTATIFYLKTKGKKRGYIEQENVLRVNTNLQEMETKSDEELEAILNRKV</sequence>
<dbReference type="Gene3D" id="1.10.10.60">
    <property type="entry name" value="Homeodomain-like"/>
    <property type="match status" value="1"/>
</dbReference>
<proteinExistence type="predicted"/>
<comment type="caution">
    <text evidence="1">The sequence shown here is derived from an EMBL/GenBank/DDBJ whole genome shotgun (WGS) entry which is preliminary data.</text>
</comment>
<dbReference type="RefSeq" id="WP_166126367.1">
    <property type="nucleotide sequence ID" value="NZ_JAANOQ010000003.1"/>
</dbReference>
<evidence type="ECO:0000313" key="2">
    <source>
        <dbReference type="Proteomes" id="UP000605990"/>
    </source>
</evidence>
<accession>A0ABR7IX45</accession>
<evidence type="ECO:0000313" key="1">
    <source>
        <dbReference type="EMBL" id="MBC5834343.1"/>
    </source>
</evidence>
<dbReference type="Proteomes" id="UP000605990">
    <property type="component" value="Unassembled WGS sequence"/>
</dbReference>
<name>A0ABR7IX45_9FLAO</name>
<evidence type="ECO:0008006" key="3">
    <source>
        <dbReference type="Google" id="ProtNLM"/>
    </source>
</evidence>